<organism evidence="1 2">
    <name type="scientific">Pseudomonas violetae</name>
    <dbReference type="NCBI Taxonomy" id="2915813"/>
    <lineage>
        <taxon>Bacteria</taxon>
        <taxon>Pseudomonadati</taxon>
        <taxon>Pseudomonadota</taxon>
        <taxon>Gammaproteobacteria</taxon>
        <taxon>Pseudomonadales</taxon>
        <taxon>Pseudomonadaceae</taxon>
        <taxon>Pseudomonas</taxon>
    </lineage>
</organism>
<dbReference type="RefSeq" id="WP_247286591.1">
    <property type="nucleotide sequence ID" value="NZ_JAKNRW010000001.1"/>
</dbReference>
<sequence length="116" mass="12557">MSEVQLNDNGVPQYPKGHAGRLLVTLAAIDRLERATASSVAALTGLSKGKIDDYVQALNNEFGTVIIKEGPEFRIESWGDILKQAGVKKVLTVPINGTTITLAESLVRSHMRKQAE</sequence>
<comment type="caution">
    <text evidence="1">The sequence shown here is derived from an EMBL/GenBank/DDBJ whole genome shotgun (WGS) entry which is preliminary data.</text>
</comment>
<dbReference type="Proteomes" id="UP001299876">
    <property type="component" value="Unassembled WGS sequence"/>
</dbReference>
<gene>
    <name evidence="1" type="ORF">L9059_01880</name>
</gene>
<dbReference type="EMBL" id="JAKNRW010000001">
    <property type="protein sequence ID" value="MCK1788955.1"/>
    <property type="molecule type" value="Genomic_DNA"/>
</dbReference>
<evidence type="ECO:0000313" key="2">
    <source>
        <dbReference type="Proteomes" id="UP001299876"/>
    </source>
</evidence>
<evidence type="ECO:0000313" key="1">
    <source>
        <dbReference type="EMBL" id="MCK1788955.1"/>
    </source>
</evidence>
<name>A0ABT0ET97_9PSED</name>
<proteinExistence type="predicted"/>
<accession>A0ABT0ET97</accession>
<protein>
    <submittedName>
        <fullName evidence="1">Uncharacterized protein</fullName>
    </submittedName>
</protein>
<reference evidence="1 2" key="1">
    <citation type="submission" date="2022-02" db="EMBL/GenBank/DDBJ databases">
        <title>Comparative genomics of the first Antarctic Pseudomonas spp. capable of biotransforming 2,4,6-Trinitrotoluene.</title>
        <authorList>
            <person name="Cabrera M.A."/>
            <person name="Marquez S.L."/>
            <person name="Perez-Donoso J.M."/>
        </authorList>
    </citation>
    <scope>NUCLEOTIDE SEQUENCE [LARGE SCALE GENOMIC DNA]</scope>
    <source>
        <strain evidence="1 2">TNT19</strain>
    </source>
</reference>
<keyword evidence="2" id="KW-1185">Reference proteome</keyword>